<evidence type="ECO:0000259" key="6">
    <source>
        <dbReference type="PROSITE" id="PS50075"/>
    </source>
</evidence>
<dbReference type="GO" id="GO:0005737">
    <property type="term" value="C:cytoplasm"/>
    <property type="evidence" value="ECO:0007669"/>
    <property type="project" value="UniProtKB-SubCell"/>
</dbReference>
<dbReference type="InterPro" id="IPR009081">
    <property type="entry name" value="PP-bd_ACP"/>
</dbReference>
<evidence type="ECO:0000256" key="3">
    <source>
        <dbReference type="ARBA" id="ARBA00022553"/>
    </source>
</evidence>
<comment type="similarity">
    <text evidence="5">Belongs to the DltC family.</text>
</comment>
<dbReference type="GO" id="GO:0071555">
    <property type="term" value="P:cell wall organization"/>
    <property type="evidence" value="ECO:0007669"/>
    <property type="project" value="UniProtKB-KW"/>
</dbReference>
<dbReference type="STRING" id="283737.SAMN05660453_1047"/>
<organism evidence="7 8">
    <name type="scientific">Fructobacillus durionis</name>
    <dbReference type="NCBI Taxonomy" id="283737"/>
    <lineage>
        <taxon>Bacteria</taxon>
        <taxon>Bacillati</taxon>
        <taxon>Bacillota</taxon>
        <taxon>Bacilli</taxon>
        <taxon>Lactobacillales</taxon>
        <taxon>Lactobacillaceae</taxon>
        <taxon>Fructobacillus</taxon>
    </lineage>
</organism>
<evidence type="ECO:0000256" key="5">
    <source>
        <dbReference type="HAMAP-Rule" id="MF_00565"/>
    </source>
</evidence>
<dbReference type="RefSeq" id="WP_091502695.1">
    <property type="nucleotide sequence ID" value="NZ_FOLI01000005.1"/>
</dbReference>
<comment type="function">
    <text evidence="5">Carrier protein involved in the D-alanylation of lipoteichoic acid (LTA). The loading of thioester-linked D-alanine onto DltC is catalyzed by D-alanine--D-alanyl carrier protein ligase DltA. The DltC-carried D-alanyl group is further transferred to cell membrane phosphatidylglycerol (PG) by forming an ester bond, probably catalyzed by DltD. D-alanylation of LTA plays an important role in modulating the properties of the cell wall in Gram-positive bacteria, influencing the net charge of the cell wall.</text>
</comment>
<dbReference type="NCBIfam" id="NF003464">
    <property type="entry name" value="PRK05087.1"/>
    <property type="match status" value="1"/>
</dbReference>
<keyword evidence="7" id="KW-0436">Ligase</keyword>
<dbReference type="GO" id="GO:0016874">
    <property type="term" value="F:ligase activity"/>
    <property type="evidence" value="ECO:0007669"/>
    <property type="project" value="UniProtKB-KW"/>
</dbReference>
<dbReference type="UniPathway" id="UPA00556"/>
<dbReference type="OrthoDB" id="6462171at2"/>
<dbReference type="Proteomes" id="UP000199376">
    <property type="component" value="Unassembled WGS sequence"/>
</dbReference>
<reference evidence="7 8" key="1">
    <citation type="submission" date="2016-10" db="EMBL/GenBank/DDBJ databases">
        <authorList>
            <person name="de Groot N.N."/>
        </authorList>
    </citation>
    <scope>NUCLEOTIDE SEQUENCE [LARGE SCALE GENOMIC DNA]</scope>
    <source>
        <strain evidence="7 8">DSM 19113</strain>
    </source>
</reference>
<keyword evidence="1 5" id="KW-0596">Phosphopantetheine</keyword>
<dbReference type="PROSITE" id="PS50075">
    <property type="entry name" value="CARRIER"/>
    <property type="match status" value="1"/>
</dbReference>
<accession>A0A1I1GEI8</accession>
<dbReference type="GO" id="GO:0036370">
    <property type="term" value="F:D-alanyl carrier activity"/>
    <property type="evidence" value="ECO:0007669"/>
    <property type="project" value="UniProtKB-UniRule"/>
</dbReference>
<dbReference type="SUPFAM" id="SSF47336">
    <property type="entry name" value="ACP-like"/>
    <property type="match status" value="1"/>
</dbReference>
<evidence type="ECO:0000313" key="7">
    <source>
        <dbReference type="EMBL" id="SFC09866.1"/>
    </source>
</evidence>
<protein>
    <recommendedName>
        <fullName evidence="5">D-alanyl carrier protein</fullName>
        <shortName evidence="5">DCP</shortName>
    </recommendedName>
    <alternativeName>
        <fullName evidence="5">D-alanine--poly(phosphoribitol) ligase subunit 2</fullName>
    </alternativeName>
</protein>
<evidence type="ECO:0000256" key="2">
    <source>
        <dbReference type="ARBA" id="ARBA00022490"/>
    </source>
</evidence>
<sequence length="78" mass="8594">MDVKAGVLEIIEDVTGEDMSNQMDEDLFESGLLDSMATVEMLLALEQRFNIQAPVSELSRDDWNTTNKIVASVTALMG</sequence>
<evidence type="ECO:0000256" key="4">
    <source>
        <dbReference type="ARBA" id="ARBA00023316"/>
    </source>
</evidence>
<dbReference type="InterPro" id="IPR003230">
    <property type="entry name" value="DltC"/>
</dbReference>
<dbReference type="EMBL" id="FOLI01000005">
    <property type="protein sequence ID" value="SFC09866.1"/>
    <property type="molecule type" value="Genomic_DNA"/>
</dbReference>
<keyword evidence="3 5" id="KW-0597">Phosphoprotein</keyword>
<comment type="pathway">
    <text evidence="5">Cell wall biogenesis; lipoteichoic acid biosynthesis.</text>
</comment>
<keyword evidence="4 5" id="KW-0961">Cell wall biogenesis/degradation</keyword>
<dbReference type="InterPro" id="IPR036736">
    <property type="entry name" value="ACP-like_sf"/>
</dbReference>
<keyword evidence="8" id="KW-1185">Reference proteome</keyword>
<keyword evidence="2 5" id="KW-0963">Cytoplasm</keyword>
<comment type="PTM">
    <text evidence="5">4'-phosphopantetheine is transferred from CoA to a specific serine of apo-DCP.</text>
</comment>
<name>A0A1I1GEI8_9LACO</name>
<feature type="modified residue" description="O-(pantetheine 4'-phosphoryl)serine" evidence="5">
    <location>
        <position position="35"/>
    </location>
</feature>
<evidence type="ECO:0000313" key="8">
    <source>
        <dbReference type="Proteomes" id="UP000199376"/>
    </source>
</evidence>
<feature type="domain" description="Carrier" evidence="6">
    <location>
        <begin position="1"/>
        <end position="77"/>
    </location>
</feature>
<comment type="subcellular location">
    <subcellularLocation>
        <location evidence="5">Cytoplasm</location>
    </subcellularLocation>
</comment>
<dbReference type="GO" id="GO:0070395">
    <property type="term" value="P:lipoteichoic acid biosynthetic process"/>
    <property type="evidence" value="ECO:0007669"/>
    <property type="project" value="UniProtKB-UniRule"/>
</dbReference>
<gene>
    <name evidence="5" type="primary">dltC</name>
    <name evidence="7" type="ORF">SAMN05660453_1047</name>
</gene>
<dbReference type="Gene3D" id="1.10.1200.10">
    <property type="entry name" value="ACP-like"/>
    <property type="match status" value="1"/>
</dbReference>
<evidence type="ECO:0000256" key="1">
    <source>
        <dbReference type="ARBA" id="ARBA00022450"/>
    </source>
</evidence>
<dbReference type="AlphaFoldDB" id="A0A1I1GEI8"/>
<dbReference type="NCBIfam" id="TIGR01688">
    <property type="entry name" value="dltC"/>
    <property type="match status" value="1"/>
</dbReference>
<dbReference type="Pfam" id="PF00550">
    <property type="entry name" value="PP-binding"/>
    <property type="match status" value="1"/>
</dbReference>
<proteinExistence type="inferred from homology"/>
<dbReference type="HAMAP" id="MF_00565">
    <property type="entry name" value="DltC"/>
    <property type="match status" value="1"/>
</dbReference>